<keyword evidence="1" id="KW-0004">4Fe-4S</keyword>
<dbReference type="Proteomes" id="UP000189733">
    <property type="component" value="Unassembled WGS sequence"/>
</dbReference>
<dbReference type="GO" id="GO:0006284">
    <property type="term" value="P:base-excision repair"/>
    <property type="evidence" value="ECO:0007669"/>
    <property type="project" value="InterPro"/>
</dbReference>
<proteinExistence type="predicted"/>
<dbReference type="STRING" id="1121442.SAMN02745702_01825"/>
<evidence type="ECO:0000256" key="2">
    <source>
        <dbReference type="ARBA" id="ARBA00022723"/>
    </source>
</evidence>
<dbReference type="SUPFAM" id="SSF48150">
    <property type="entry name" value="DNA-glycosylase"/>
    <property type="match status" value="1"/>
</dbReference>
<dbReference type="RefSeq" id="WP_078685106.1">
    <property type="nucleotide sequence ID" value="NZ_FUYA01000005.1"/>
</dbReference>
<dbReference type="GO" id="GO:0003824">
    <property type="term" value="F:catalytic activity"/>
    <property type="evidence" value="ECO:0007669"/>
    <property type="project" value="InterPro"/>
</dbReference>
<name>A0A1T4W7K5_9BACT</name>
<dbReference type="PANTHER" id="PTHR10359:SF19">
    <property type="entry name" value="DNA REPAIR GLYCOSYLASE MJ1434-RELATED"/>
    <property type="match status" value="1"/>
</dbReference>
<protein>
    <submittedName>
        <fullName evidence="6">DNA-3-methyladenine glycosylase III</fullName>
    </submittedName>
</protein>
<keyword evidence="7" id="KW-1185">Reference proteome</keyword>
<dbReference type="EMBL" id="FUYA01000005">
    <property type="protein sequence ID" value="SKA73246.1"/>
    <property type="molecule type" value="Genomic_DNA"/>
</dbReference>
<evidence type="ECO:0000313" key="6">
    <source>
        <dbReference type="EMBL" id="SKA73246.1"/>
    </source>
</evidence>
<dbReference type="GO" id="GO:0046872">
    <property type="term" value="F:metal ion binding"/>
    <property type="evidence" value="ECO:0007669"/>
    <property type="project" value="UniProtKB-KW"/>
</dbReference>
<keyword evidence="2" id="KW-0479">Metal-binding</keyword>
<dbReference type="CDD" id="cd00056">
    <property type="entry name" value="ENDO3c"/>
    <property type="match status" value="1"/>
</dbReference>
<evidence type="ECO:0000256" key="1">
    <source>
        <dbReference type="ARBA" id="ARBA00022485"/>
    </source>
</evidence>
<reference evidence="6 7" key="1">
    <citation type="submission" date="2017-02" db="EMBL/GenBank/DDBJ databases">
        <authorList>
            <person name="Peterson S.W."/>
        </authorList>
    </citation>
    <scope>NUCLEOTIDE SEQUENCE [LARGE SCALE GENOMIC DNA]</scope>
    <source>
        <strain evidence="6 7">DSM 18034</strain>
    </source>
</reference>
<dbReference type="Gene3D" id="1.10.1670.10">
    <property type="entry name" value="Helix-hairpin-Helix base-excision DNA repair enzymes (C-terminal)"/>
    <property type="match status" value="1"/>
</dbReference>
<dbReference type="GO" id="GO:0051539">
    <property type="term" value="F:4 iron, 4 sulfur cluster binding"/>
    <property type="evidence" value="ECO:0007669"/>
    <property type="project" value="UniProtKB-KW"/>
</dbReference>
<keyword evidence="4" id="KW-0411">Iron-sulfur</keyword>
<dbReference type="AlphaFoldDB" id="A0A1T4W7K5"/>
<organism evidence="6 7">
    <name type="scientific">Desulfobaculum bizertense DSM 18034</name>
    <dbReference type="NCBI Taxonomy" id="1121442"/>
    <lineage>
        <taxon>Bacteria</taxon>
        <taxon>Pseudomonadati</taxon>
        <taxon>Thermodesulfobacteriota</taxon>
        <taxon>Desulfovibrionia</taxon>
        <taxon>Desulfovibrionales</taxon>
        <taxon>Desulfovibrionaceae</taxon>
        <taxon>Desulfobaculum</taxon>
    </lineage>
</organism>
<dbReference type="PIRSF" id="PIRSF001435">
    <property type="entry name" value="Nth"/>
    <property type="match status" value="1"/>
</dbReference>
<feature type="domain" description="HhH-GPD" evidence="5">
    <location>
        <begin position="38"/>
        <end position="197"/>
    </location>
</feature>
<evidence type="ECO:0000313" key="7">
    <source>
        <dbReference type="Proteomes" id="UP000189733"/>
    </source>
</evidence>
<dbReference type="InterPro" id="IPR003265">
    <property type="entry name" value="HhH-GPD_domain"/>
</dbReference>
<dbReference type="Pfam" id="PF00730">
    <property type="entry name" value="HhH-GPD"/>
    <property type="match status" value="1"/>
</dbReference>
<dbReference type="Gene3D" id="1.10.340.30">
    <property type="entry name" value="Hypothetical protein, domain 2"/>
    <property type="match status" value="1"/>
</dbReference>
<gene>
    <name evidence="6" type="ORF">SAMN02745702_01825</name>
</gene>
<evidence type="ECO:0000259" key="5">
    <source>
        <dbReference type="SMART" id="SM00478"/>
    </source>
</evidence>
<dbReference type="SMART" id="SM00478">
    <property type="entry name" value="ENDO3c"/>
    <property type="match status" value="1"/>
</dbReference>
<dbReference type="InterPro" id="IPR011257">
    <property type="entry name" value="DNA_glycosylase"/>
</dbReference>
<dbReference type="PANTHER" id="PTHR10359">
    <property type="entry name" value="A/G-SPECIFIC ADENINE GLYCOSYLASE/ENDONUCLEASE III"/>
    <property type="match status" value="1"/>
</dbReference>
<dbReference type="InterPro" id="IPR023170">
    <property type="entry name" value="HhH_base_excis_C"/>
</dbReference>
<evidence type="ECO:0000256" key="4">
    <source>
        <dbReference type="ARBA" id="ARBA00023014"/>
    </source>
</evidence>
<keyword evidence="3" id="KW-0408">Iron</keyword>
<sequence>MDRTSLLESYYSSMLSELGPSQWWPGETPFEIAVGAILTQNTNWKNVAKAIDQLKAANALSVDAMSALSAERLAELIQPSGFFRLKAKRLRAFLALLNDEYDGQLEALAQEDCATAREKLLAVNGIGPETADSILLYALGQPSFVVDAYTRRILSRHGLLPEDVPYDELRDFFMDVLPEDASLFNEFHALIVRVGKQWCRKSKPLCDECPLATFLP</sequence>
<evidence type="ECO:0000256" key="3">
    <source>
        <dbReference type="ARBA" id="ARBA00023004"/>
    </source>
</evidence>
<accession>A0A1T4W7K5</accession>
<dbReference type="OrthoDB" id="9802365at2"/>